<keyword evidence="4" id="KW-0133">Cell shape</keyword>
<evidence type="ECO:0000256" key="1">
    <source>
        <dbReference type="ARBA" id="ARBA00004651"/>
    </source>
</evidence>
<feature type="transmembrane region" description="Helical" evidence="8">
    <location>
        <begin position="263"/>
        <end position="289"/>
    </location>
</feature>
<keyword evidence="3 8" id="KW-0812">Transmembrane</keyword>
<evidence type="ECO:0000256" key="6">
    <source>
        <dbReference type="ARBA" id="ARBA00022989"/>
    </source>
</evidence>
<proteinExistence type="predicted"/>
<feature type="transmembrane region" description="Helical" evidence="8">
    <location>
        <begin position="460"/>
        <end position="486"/>
    </location>
</feature>
<protein>
    <submittedName>
        <fullName evidence="9">Lipopolysaccharide biosynthesis protein</fullName>
    </submittedName>
</protein>
<feature type="transmembrane region" description="Helical" evidence="8">
    <location>
        <begin position="226"/>
        <end position="251"/>
    </location>
</feature>
<comment type="subcellular location">
    <subcellularLocation>
        <location evidence="1">Cell membrane</location>
        <topology evidence="1">Multi-pass membrane protein</topology>
    </subcellularLocation>
</comment>
<dbReference type="PANTHER" id="PTHR30250">
    <property type="entry name" value="PST FAMILY PREDICTED COLANIC ACID TRANSPORTER"/>
    <property type="match status" value="1"/>
</dbReference>
<sequence>MTPGPATIATMFRPLRLDQPTVGSMRARGVLSTIGIGLQGVLRFVLSVAIGRIGGPAVLGVVNSAISAALFLSLLWPASAGAAGSKFVARARGAGDFEEATVVAAHLGRRTAASTAVLALVAVAGWATIGHGGVEAGLCVAALVVGYSGYAFTRGVQFGAGQVARATYWDVTSVLLGLGGVLVALAAGVRGTALVLPLAGAYLVYTVAGYPHGVHGRPTRVLRRELDGFVLLGVTASMASGGVLQLSMVVARVFDSAAAAGQYASALALATPASLLASSLNLVLFPAMAESWGRGDVIGFRRQTDYAMRLLLLVLVGVFGSLALCSPMLGLIFGPKYAQAEELLPILLLGVLAVSVAVVPSTAITTRSQRGMVIYSATCVGGLLVGILTWLALVPGHGVLGVAVGNVVAGLVVAVVPTAIVWRDGQRWLALMVRTVLAVAAVGALLALRQAVDLSLWVDVVLVPVFLGTWLAVSAGDVRTVLLPLLRRRRPMMDPG</sequence>
<feature type="transmembrane region" description="Helical" evidence="8">
    <location>
        <begin position="57"/>
        <end position="76"/>
    </location>
</feature>
<feature type="transmembrane region" description="Helical" evidence="8">
    <location>
        <begin position="310"/>
        <end position="334"/>
    </location>
</feature>
<accession>A0ABW1JG57</accession>
<evidence type="ECO:0000313" key="10">
    <source>
        <dbReference type="Proteomes" id="UP001596189"/>
    </source>
</evidence>
<keyword evidence="6 8" id="KW-1133">Transmembrane helix</keyword>
<feature type="transmembrane region" description="Helical" evidence="8">
    <location>
        <begin position="168"/>
        <end position="188"/>
    </location>
</feature>
<keyword evidence="10" id="KW-1185">Reference proteome</keyword>
<reference evidence="10" key="1">
    <citation type="journal article" date="2019" name="Int. J. Syst. Evol. Microbiol.">
        <title>The Global Catalogue of Microorganisms (GCM) 10K type strain sequencing project: providing services to taxonomists for standard genome sequencing and annotation.</title>
        <authorList>
            <consortium name="The Broad Institute Genomics Platform"/>
            <consortium name="The Broad Institute Genome Sequencing Center for Infectious Disease"/>
            <person name="Wu L."/>
            <person name="Ma J."/>
        </authorList>
    </citation>
    <scope>NUCLEOTIDE SEQUENCE [LARGE SCALE GENOMIC DNA]</scope>
    <source>
        <strain evidence="10">KACC 14249</strain>
    </source>
</reference>
<evidence type="ECO:0000313" key="9">
    <source>
        <dbReference type="EMBL" id="MFC6008179.1"/>
    </source>
</evidence>
<feature type="transmembrane region" description="Helical" evidence="8">
    <location>
        <begin position="372"/>
        <end position="393"/>
    </location>
</feature>
<keyword evidence="5" id="KW-0573">Peptidoglycan synthesis</keyword>
<evidence type="ECO:0000256" key="3">
    <source>
        <dbReference type="ARBA" id="ARBA00022692"/>
    </source>
</evidence>
<feature type="transmembrane region" description="Helical" evidence="8">
    <location>
        <begin position="428"/>
        <end position="448"/>
    </location>
</feature>
<evidence type="ECO:0000256" key="8">
    <source>
        <dbReference type="SAM" id="Phobius"/>
    </source>
</evidence>
<feature type="transmembrane region" description="Helical" evidence="8">
    <location>
        <begin position="30"/>
        <end position="51"/>
    </location>
</feature>
<keyword evidence="2" id="KW-1003">Cell membrane</keyword>
<dbReference type="PANTHER" id="PTHR30250:SF11">
    <property type="entry name" value="O-ANTIGEN TRANSPORTER-RELATED"/>
    <property type="match status" value="1"/>
</dbReference>
<comment type="caution">
    <text evidence="9">The sequence shown here is derived from an EMBL/GenBank/DDBJ whole genome shotgun (WGS) entry which is preliminary data.</text>
</comment>
<feature type="transmembrane region" description="Helical" evidence="8">
    <location>
        <begin position="194"/>
        <end position="214"/>
    </location>
</feature>
<evidence type="ECO:0000256" key="2">
    <source>
        <dbReference type="ARBA" id="ARBA00022475"/>
    </source>
</evidence>
<dbReference type="RefSeq" id="WP_345715130.1">
    <property type="nucleotide sequence ID" value="NZ_BAABFP010000002.1"/>
</dbReference>
<dbReference type="Pfam" id="PF03023">
    <property type="entry name" value="MurJ"/>
    <property type="match status" value="1"/>
</dbReference>
<dbReference type="EMBL" id="JBHSRD010000004">
    <property type="protein sequence ID" value="MFC6008179.1"/>
    <property type="molecule type" value="Genomic_DNA"/>
</dbReference>
<evidence type="ECO:0000256" key="4">
    <source>
        <dbReference type="ARBA" id="ARBA00022960"/>
    </source>
</evidence>
<gene>
    <name evidence="9" type="ORF">ACFQDO_13670</name>
</gene>
<organism evidence="9 10">
    <name type="scientific">Angustibacter luteus</name>
    <dbReference type="NCBI Taxonomy" id="658456"/>
    <lineage>
        <taxon>Bacteria</taxon>
        <taxon>Bacillati</taxon>
        <taxon>Actinomycetota</taxon>
        <taxon>Actinomycetes</taxon>
        <taxon>Kineosporiales</taxon>
        <taxon>Kineosporiaceae</taxon>
    </lineage>
</organism>
<dbReference type="InterPro" id="IPR004268">
    <property type="entry name" value="MurJ"/>
</dbReference>
<name>A0ABW1JG57_9ACTN</name>
<feature type="transmembrane region" description="Helical" evidence="8">
    <location>
        <begin position="399"/>
        <end position="421"/>
    </location>
</feature>
<dbReference type="InterPro" id="IPR050833">
    <property type="entry name" value="Poly_Biosynth_Transport"/>
</dbReference>
<keyword evidence="7 8" id="KW-0472">Membrane</keyword>
<dbReference type="Proteomes" id="UP001596189">
    <property type="component" value="Unassembled WGS sequence"/>
</dbReference>
<feature type="transmembrane region" description="Helical" evidence="8">
    <location>
        <begin position="135"/>
        <end position="156"/>
    </location>
</feature>
<feature type="transmembrane region" description="Helical" evidence="8">
    <location>
        <begin position="346"/>
        <end position="365"/>
    </location>
</feature>
<evidence type="ECO:0000256" key="7">
    <source>
        <dbReference type="ARBA" id="ARBA00023136"/>
    </source>
</evidence>
<evidence type="ECO:0000256" key="5">
    <source>
        <dbReference type="ARBA" id="ARBA00022984"/>
    </source>
</evidence>